<dbReference type="AlphaFoldDB" id="A0AAW1RA56"/>
<comment type="caution">
    <text evidence="3">The sequence shown here is derived from an EMBL/GenBank/DDBJ whole genome shotgun (WGS) entry which is preliminary data.</text>
</comment>
<dbReference type="EMBL" id="JALJOR010000001">
    <property type="protein sequence ID" value="KAK9830428.1"/>
    <property type="molecule type" value="Genomic_DNA"/>
</dbReference>
<dbReference type="Proteomes" id="UP001489004">
    <property type="component" value="Unassembled WGS sequence"/>
</dbReference>
<evidence type="ECO:0000256" key="2">
    <source>
        <dbReference type="SAM" id="SignalP"/>
    </source>
</evidence>
<keyword evidence="4" id="KW-1185">Reference proteome</keyword>
<feature type="chain" id="PRO_5043923577" description="Phytocyanin domain-containing protein" evidence="2">
    <location>
        <begin position="24"/>
        <end position="175"/>
    </location>
</feature>
<keyword evidence="2" id="KW-0732">Signal</keyword>
<evidence type="ECO:0000313" key="4">
    <source>
        <dbReference type="Proteomes" id="UP001489004"/>
    </source>
</evidence>
<evidence type="ECO:0000256" key="1">
    <source>
        <dbReference type="SAM" id="MobiDB-lite"/>
    </source>
</evidence>
<evidence type="ECO:0000313" key="3">
    <source>
        <dbReference type="EMBL" id="KAK9830428.1"/>
    </source>
</evidence>
<feature type="signal peptide" evidence="2">
    <location>
        <begin position="1"/>
        <end position="23"/>
    </location>
</feature>
<accession>A0AAW1RA56</accession>
<dbReference type="InterPro" id="IPR008972">
    <property type="entry name" value="Cupredoxin"/>
</dbReference>
<dbReference type="Gene3D" id="2.60.40.420">
    <property type="entry name" value="Cupredoxins - blue copper proteins"/>
    <property type="match status" value="1"/>
</dbReference>
<name>A0AAW1RA56_9CHLO</name>
<gene>
    <name evidence="3" type="ORF">WJX72_011730</name>
</gene>
<sequence>MATTFRIVCSIVLLIAVVGSASAQGTLRNVSTLPVANYSLTISPWENHYQFPPVSVPSGTVLTFLWNNDDHGVYLVENDQCPDAYTPGKGGQQELFPVTSKTAGVSNYTTILKAPGLYHFVCQEGTHCLQGQRILITVFNSTQGIPGAVQTYAPGPQTGSQAGVAGAAGPTSTSG</sequence>
<evidence type="ECO:0008006" key="5">
    <source>
        <dbReference type="Google" id="ProtNLM"/>
    </source>
</evidence>
<proteinExistence type="predicted"/>
<feature type="region of interest" description="Disordered" evidence="1">
    <location>
        <begin position="154"/>
        <end position="175"/>
    </location>
</feature>
<protein>
    <recommendedName>
        <fullName evidence="5">Phytocyanin domain-containing protein</fullName>
    </recommendedName>
</protein>
<organism evidence="3 4">
    <name type="scientific">[Myrmecia] bisecta</name>
    <dbReference type="NCBI Taxonomy" id="41462"/>
    <lineage>
        <taxon>Eukaryota</taxon>
        <taxon>Viridiplantae</taxon>
        <taxon>Chlorophyta</taxon>
        <taxon>core chlorophytes</taxon>
        <taxon>Trebouxiophyceae</taxon>
        <taxon>Trebouxiales</taxon>
        <taxon>Trebouxiaceae</taxon>
        <taxon>Myrmecia</taxon>
    </lineage>
</organism>
<dbReference type="SUPFAM" id="SSF49503">
    <property type="entry name" value="Cupredoxins"/>
    <property type="match status" value="1"/>
</dbReference>
<reference evidence="3 4" key="1">
    <citation type="journal article" date="2024" name="Nat. Commun.">
        <title>Phylogenomics reveals the evolutionary origins of lichenization in chlorophyte algae.</title>
        <authorList>
            <person name="Puginier C."/>
            <person name="Libourel C."/>
            <person name="Otte J."/>
            <person name="Skaloud P."/>
            <person name="Haon M."/>
            <person name="Grisel S."/>
            <person name="Petersen M."/>
            <person name="Berrin J.G."/>
            <person name="Delaux P.M."/>
            <person name="Dal Grande F."/>
            <person name="Keller J."/>
        </authorList>
    </citation>
    <scope>NUCLEOTIDE SEQUENCE [LARGE SCALE GENOMIC DNA]</scope>
    <source>
        <strain evidence="3 4">SAG 2043</strain>
    </source>
</reference>